<comment type="similarity">
    <text evidence="1">Belongs to the transposase 22 family.</text>
</comment>
<dbReference type="GeneTree" id="ENSGT01050000244818"/>
<name>A0A8C5PC04_9ANUR</name>
<dbReference type="InterPro" id="IPR004244">
    <property type="entry name" value="Transposase_22"/>
</dbReference>
<evidence type="ECO:0000313" key="4">
    <source>
        <dbReference type="Ensembl" id="ENSLLEP00000011922.1"/>
    </source>
</evidence>
<evidence type="ECO:0008006" key="6">
    <source>
        <dbReference type="Google" id="ProtNLM"/>
    </source>
</evidence>
<keyword evidence="2" id="KW-0175">Coiled coil</keyword>
<evidence type="ECO:0000256" key="2">
    <source>
        <dbReference type="SAM" id="Coils"/>
    </source>
</evidence>
<evidence type="ECO:0000313" key="5">
    <source>
        <dbReference type="Proteomes" id="UP000694569"/>
    </source>
</evidence>
<feature type="region of interest" description="Disordered" evidence="3">
    <location>
        <begin position="1"/>
        <end position="72"/>
    </location>
</feature>
<organism evidence="4 5">
    <name type="scientific">Leptobrachium leishanense</name>
    <name type="common">Leishan spiny toad</name>
    <dbReference type="NCBI Taxonomy" id="445787"/>
    <lineage>
        <taxon>Eukaryota</taxon>
        <taxon>Metazoa</taxon>
        <taxon>Chordata</taxon>
        <taxon>Craniata</taxon>
        <taxon>Vertebrata</taxon>
        <taxon>Euteleostomi</taxon>
        <taxon>Amphibia</taxon>
        <taxon>Batrachia</taxon>
        <taxon>Anura</taxon>
        <taxon>Pelobatoidea</taxon>
        <taxon>Megophryidae</taxon>
        <taxon>Leptobrachium</taxon>
    </lineage>
</organism>
<protein>
    <recommendedName>
        <fullName evidence="6">Transposase</fullName>
    </recommendedName>
</protein>
<feature type="region of interest" description="Disordered" evidence="3">
    <location>
        <begin position="351"/>
        <end position="383"/>
    </location>
</feature>
<keyword evidence="5" id="KW-1185">Reference proteome</keyword>
<proteinExistence type="inferred from homology"/>
<evidence type="ECO:0000256" key="1">
    <source>
        <dbReference type="ARBA" id="ARBA00061640"/>
    </source>
</evidence>
<reference evidence="4" key="1">
    <citation type="submission" date="2025-08" db="UniProtKB">
        <authorList>
            <consortium name="Ensembl"/>
        </authorList>
    </citation>
    <scope>IDENTIFICATION</scope>
</reference>
<dbReference type="OrthoDB" id="9909705at2759"/>
<dbReference type="Ensembl" id="ENSLLET00000012398.1">
    <property type="protein sequence ID" value="ENSLLEP00000011922.1"/>
    <property type="gene ID" value="ENSLLEG00000007592.1"/>
</dbReference>
<dbReference type="Gene3D" id="3.30.70.1820">
    <property type="entry name" value="L1 transposable element, RRM domain"/>
    <property type="match status" value="1"/>
</dbReference>
<dbReference type="FunFam" id="3.30.70.1820:FF:000002">
    <property type="entry name" value="LINE-1 retrotransposable element ORF1 protein"/>
    <property type="match status" value="1"/>
</dbReference>
<dbReference type="AlphaFoldDB" id="A0A8C5PC04"/>
<reference evidence="4" key="2">
    <citation type="submission" date="2025-09" db="UniProtKB">
        <authorList>
            <consortium name="Ensembl"/>
        </authorList>
    </citation>
    <scope>IDENTIFICATION</scope>
</reference>
<dbReference type="PANTHER" id="PTHR11505">
    <property type="entry name" value="L1 TRANSPOSABLE ELEMENT-RELATED"/>
    <property type="match status" value="1"/>
</dbReference>
<accession>A0A8C5PC04</accession>
<dbReference type="Proteomes" id="UP000694569">
    <property type="component" value="Unplaced"/>
</dbReference>
<sequence length="435" mass="49694">MSARRPTGQKKRAAASVTHPHTPALTGSSPMHHYLRGSQAVSSQGRKTKMAAAGDRMVESEDDLQDSRTSSLSDIPTAEVRETLRHLPTKRDLESLFSRFEAKFDAKFAELGADVRQLGGRVQDLEEDRDASMAHLDRLQAQINEQSRYVTDLRRSVDDLDNRGRRNNVRIRGVPESEDAEDIPLTLRTLFNALLERPPDTPILLDRAHRALRPRGAPSAPPRDIICRIHHFPLKEEIMQAARKKRSITHDGHAVEVYQDLSRFTLQARRHLKPITDVLRDRDIRYRWGYPFALTVRRDNQLMSIMEPGDVPEFIRALELPQVEIANWHGGDLLDFPPPKPQRQKWQAVRKQKHRHPPGTRQQIQDSTRPLARRGRTPEKFSPSLWFPTPPSTVLATTTGRSITTPTFRGRRPKALGSIHMSLYLLFSCFFGFLL</sequence>
<evidence type="ECO:0000256" key="3">
    <source>
        <dbReference type="SAM" id="MobiDB-lite"/>
    </source>
</evidence>
<feature type="coiled-coil region" evidence="2">
    <location>
        <begin position="122"/>
        <end position="156"/>
    </location>
</feature>